<dbReference type="Pfam" id="PF00109">
    <property type="entry name" value="ketoacyl-synt"/>
    <property type="match status" value="1"/>
</dbReference>
<evidence type="ECO:0000313" key="7">
    <source>
        <dbReference type="EMBL" id="MDQ7905422.1"/>
    </source>
</evidence>
<dbReference type="Gene3D" id="3.90.1150.10">
    <property type="entry name" value="Aspartate Aminotransferase, domain 1"/>
    <property type="match status" value="1"/>
</dbReference>
<comment type="cofactor">
    <cofactor evidence="1">
        <name>pyridoxal 5'-phosphate</name>
        <dbReference type="ChEBI" id="CHEBI:597326"/>
    </cofactor>
</comment>
<dbReference type="PROSITE" id="PS00599">
    <property type="entry name" value="AA_TRANSFER_CLASS_2"/>
    <property type="match status" value="1"/>
</dbReference>
<evidence type="ECO:0000256" key="5">
    <source>
        <dbReference type="ARBA" id="ARBA00022898"/>
    </source>
</evidence>
<evidence type="ECO:0000256" key="4">
    <source>
        <dbReference type="ARBA" id="ARBA00022679"/>
    </source>
</evidence>
<dbReference type="Gene3D" id="1.10.1200.10">
    <property type="entry name" value="ACP-like"/>
    <property type="match status" value="1"/>
</dbReference>
<dbReference type="InterPro" id="IPR014031">
    <property type="entry name" value="Ketoacyl_synth_C"/>
</dbReference>
<reference evidence="7 8" key="1">
    <citation type="submission" date="2023-08" db="EMBL/GenBank/DDBJ databases">
        <title>Phytohabitans sansha sp. nov., isolated from marine sediment.</title>
        <authorList>
            <person name="Zhao Y."/>
            <person name="Yi K."/>
        </authorList>
    </citation>
    <scope>NUCLEOTIDE SEQUENCE [LARGE SCALE GENOMIC DNA]</scope>
    <source>
        <strain evidence="7 8">ZYX-F-186</strain>
    </source>
</reference>
<dbReference type="SMART" id="SM00825">
    <property type="entry name" value="PKS_KS"/>
    <property type="match status" value="1"/>
</dbReference>
<dbReference type="GO" id="GO:0008483">
    <property type="term" value="F:transaminase activity"/>
    <property type="evidence" value="ECO:0007669"/>
    <property type="project" value="UniProtKB-KW"/>
</dbReference>
<dbReference type="InterPro" id="IPR015421">
    <property type="entry name" value="PyrdxlP-dep_Trfase_major"/>
</dbReference>
<accession>A0ABU0ZHK9</accession>
<dbReference type="PROSITE" id="PS00606">
    <property type="entry name" value="KS3_1"/>
    <property type="match status" value="1"/>
</dbReference>
<dbReference type="CDD" id="cd00833">
    <property type="entry name" value="PKS"/>
    <property type="match status" value="1"/>
</dbReference>
<evidence type="ECO:0000256" key="2">
    <source>
        <dbReference type="ARBA" id="ARBA00022450"/>
    </source>
</evidence>
<dbReference type="SUPFAM" id="SSF53901">
    <property type="entry name" value="Thiolase-like"/>
    <property type="match status" value="1"/>
</dbReference>
<dbReference type="InterPro" id="IPR020841">
    <property type="entry name" value="PKS_Beta-ketoAc_synthase_dom"/>
</dbReference>
<dbReference type="Pfam" id="PF16197">
    <property type="entry name" value="KAsynt_C_assoc"/>
    <property type="match status" value="1"/>
</dbReference>
<organism evidence="7 8">
    <name type="scientific">Phytohabitans maris</name>
    <dbReference type="NCBI Taxonomy" id="3071409"/>
    <lineage>
        <taxon>Bacteria</taxon>
        <taxon>Bacillati</taxon>
        <taxon>Actinomycetota</taxon>
        <taxon>Actinomycetes</taxon>
        <taxon>Micromonosporales</taxon>
        <taxon>Micromonosporaceae</taxon>
    </lineage>
</organism>
<evidence type="ECO:0000259" key="6">
    <source>
        <dbReference type="PROSITE" id="PS52004"/>
    </source>
</evidence>
<gene>
    <name evidence="7" type="ORF">RB614_12890</name>
</gene>
<dbReference type="Gene3D" id="3.40.640.10">
    <property type="entry name" value="Type I PLP-dependent aspartate aminotransferase-like (Major domain)"/>
    <property type="match status" value="1"/>
</dbReference>
<dbReference type="InterPro" id="IPR016039">
    <property type="entry name" value="Thiolase-like"/>
</dbReference>
<keyword evidence="3" id="KW-0597">Phosphoprotein</keyword>
<dbReference type="SUPFAM" id="SSF47336">
    <property type="entry name" value="ACP-like"/>
    <property type="match status" value="1"/>
</dbReference>
<dbReference type="SUPFAM" id="SSF53383">
    <property type="entry name" value="PLP-dependent transferases"/>
    <property type="match status" value="1"/>
</dbReference>
<keyword evidence="2" id="KW-0596">Phosphopantetheine</keyword>
<feature type="domain" description="Ketosynthase family 3 (KS3)" evidence="6">
    <location>
        <begin position="2"/>
        <end position="436"/>
    </location>
</feature>
<dbReference type="InterPro" id="IPR001917">
    <property type="entry name" value="Aminotrans_II_pyridoxalP_BS"/>
</dbReference>
<comment type="caution">
    <text evidence="7">The sequence shown here is derived from an EMBL/GenBank/DDBJ whole genome shotgun (WGS) entry which is preliminary data.</text>
</comment>
<dbReference type="InterPro" id="IPR004839">
    <property type="entry name" value="Aminotransferase_I/II_large"/>
</dbReference>
<dbReference type="Pfam" id="PF00155">
    <property type="entry name" value="Aminotran_1_2"/>
    <property type="match status" value="1"/>
</dbReference>
<dbReference type="RefSeq" id="WP_308712692.1">
    <property type="nucleotide sequence ID" value="NZ_JAVHUY010000010.1"/>
</dbReference>
<dbReference type="PANTHER" id="PTHR43775">
    <property type="entry name" value="FATTY ACID SYNTHASE"/>
    <property type="match status" value="1"/>
</dbReference>
<dbReference type="InterPro" id="IPR036736">
    <property type="entry name" value="ACP-like_sf"/>
</dbReference>
<dbReference type="PROSITE" id="PS52004">
    <property type="entry name" value="KS3_2"/>
    <property type="match status" value="1"/>
</dbReference>
<dbReference type="InterPro" id="IPR014030">
    <property type="entry name" value="Ketoacyl_synth_N"/>
</dbReference>
<dbReference type="Pfam" id="PF02801">
    <property type="entry name" value="Ketoacyl-synt_C"/>
    <property type="match status" value="1"/>
</dbReference>
<dbReference type="InterPro" id="IPR050091">
    <property type="entry name" value="PKS_NRPS_Biosynth_Enz"/>
</dbReference>
<keyword evidence="8" id="KW-1185">Reference proteome</keyword>
<keyword evidence="5" id="KW-0663">Pyridoxal phosphate</keyword>
<dbReference type="InterPro" id="IPR015422">
    <property type="entry name" value="PyrdxlP-dep_Trfase_small"/>
</dbReference>
<dbReference type="Gene3D" id="3.40.47.10">
    <property type="match status" value="1"/>
</dbReference>
<dbReference type="InterPro" id="IPR015424">
    <property type="entry name" value="PyrdxlP-dep_Trfase"/>
</dbReference>
<protein>
    <submittedName>
        <fullName evidence="7">Aminotransferase class I/II-fold pyridoxal phosphate-dependent enzyme</fullName>
    </submittedName>
</protein>
<sequence>MRSPVAIVGLACRFPGADGPEAYWEMIREGRVATGPVSPRRWRHHHLHRPDDPRAADYAYTDVVAHLDDVESFTDAGYGLAPRRLEVTDPQHRLLLTLTGTALGGRAIGDPERTGVYVGASVSEYKDLLTSRVRAGQMAAGDLGEPLDPEAARAAVSGVVPMRAFTMAGALLNLTAATISSAFDLRGPSLVVDAACASSLLAVHEAVGHLRTGQVDLAVAGGVYLNLVPDNLVAFSRIGALSRAGACRPFDRRADGFVLGEGAAVVLLKRLDDALRDGDPVYGVIRGTGCANDGRADGPMTPRLEGQVAALRRAYDDAGVEPYTVGFVECHGTATPAGDRVELAALREVFGGGVHVSSVKANIGHALPASGIAGLVKTLLVLRHGVIPPQPGCAEPIPRLADFRLAQRPEPWAGPRRAAVNSFGFGGTNVHLVLDEGSPDAALPGPAPAGGRRYWAVTPGLDPDPPGPSRGLLEAIAAASDHPVEALRPDQALVADLGFDSLMLLDLEEKLGLERLPPELVQRTTTIGDLQAWVAARAEAPADPWPEVAAFAERRGLPQRLGLPNPYFVAHDAALGATTTVDGVELVDFSGYDYLGLATDPRVVAAAREAVERYGTSVSASRLTSGERPPHRELERAIAGLLGAEDALAMVSGYATNVSVLGHLLAPGDLVLHDAYAHDSIVQGIRLSGATRRAFPHNDLAALEEALSEQAGRHRRVLVAVEGVYSMDGDLADLPALADLRRRYGFLLYVDEAHSIGVLGRTGRGAGEHWSISPSDVDIWMGTLSKALASCGGYVAAGAALVDYLRYTTPGFLFSVGLPPAATAAALAAVRTLAAEPERVERLRANTARFRTAAAAHGIDTGGGTAPVIPVRAGGSAEALRLSERMRQRGVNVQPIVAPAVAEEAARLRFFVNATHTAEQIDQTVEALRLSR</sequence>
<dbReference type="EMBL" id="JAVHUY010000010">
    <property type="protein sequence ID" value="MDQ7905422.1"/>
    <property type="molecule type" value="Genomic_DNA"/>
</dbReference>
<evidence type="ECO:0000313" key="8">
    <source>
        <dbReference type="Proteomes" id="UP001230908"/>
    </source>
</evidence>
<proteinExistence type="predicted"/>
<name>A0ABU0ZHK9_9ACTN</name>
<dbReference type="InterPro" id="IPR018201">
    <property type="entry name" value="Ketoacyl_synth_AS"/>
</dbReference>
<evidence type="ECO:0000256" key="1">
    <source>
        <dbReference type="ARBA" id="ARBA00001933"/>
    </source>
</evidence>
<dbReference type="Proteomes" id="UP001230908">
    <property type="component" value="Unassembled WGS sequence"/>
</dbReference>
<dbReference type="PANTHER" id="PTHR43775:SF37">
    <property type="entry name" value="SI:DKEY-61P9.11"/>
    <property type="match status" value="1"/>
</dbReference>
<keyword evidence="7" id="KW-0032">Aminotransferase</keyword>
<keyword evidence="4" id="KW-0808">Transferase</keyword>
<dbReference type="CDD" id="cd06454">
    <property type="entry name" value="KBL_like"/>
    <property type="match status" value="1"/>
</dbReference>
<evidence type="ECO:0000256" key="3">
    <source>
        <dbReference type="ARBA" id="ARBA00022553"/>
    </source>
</evidence>
<dbReference type="InterPro" id="IPR032821">
    <property type="entry name" value="PKS_assoc"/>
</dbReference>